<organism evidence="10 11">
    <name type="scientific">Kitasatospora putterlickiae</name>
    <dbReference type="NCBI Taxonomy" id="221725"/>
    <lineage>
        <taxon>Bacteria</taxon>
        <taxon>Bacillati</taxon>
        <taxon>Actinomycetota</taxon>
        <taxon>Actinomycetes</taxon>
        <taxon>Kitasatosporales</taxon>
        <taxon>Streptomycetaceae</taxon>
        <taxon>Kitasatospora</taxon>
    </lineage>
</organism>
<evidence type="ECO:0000313" key="11">
    <source>
        <dbReference type="Proteomes" id="UP001499863"/>
    </source>
</evidence>
<dbReference type="PANTHER" id="PTHR33653">
    <property type="entry name" value="RIBONUCLEASE VAPC2"/>
    <property type="match status" value="1"/>
</dbReference>
<comment type="cofactor">
    <cofactor evidence="1 8">
        <name>Mg(2+)</name>
        <dbReference type="ChEBI" id="CHEBI:18420"/>
    </cofactor>
</comment>
<keyword evidence="6 8" id="KW-0460">Magnesium</keyword>
<keyword evidence="11" id="KW-1185">Reference proteome</keyword>
<keyword evidence="4 8" id="KW-0479">Metal-binding</keyword>
<evidence type="ECO:0000256" key="1">
    <source>
        <dbReference type="ARBA" id="ARBA00001946"/>
    </source>
</evidence>
<evidence type="ECO:0000256" key="3">
    <source>
        <dbReference type="ARBA" id="ARBA00022722"/>
    </source>
</evidence>
<feature type="binding site" evidence="8">
    <location>
        <position position="99"/>
    </location>
    <ligand>
        <name>Mg(2+)</name>
        <dbReference type="ChEBI" id="CHEBI:18420"/>
    </ligand>
</feature>
<feature type="binding site" evidence="8">
    <location>
        <position position="10"/>
    </location>
    <ligand>
        <name>Mg(2+)</name>
        <dbReference type="ChEBI" id="CHEBI:18420"/>
    </ligand>
</feature>
<dbReference type="InterPro" id="IPR002716">
    <property type="entry name" value="PIN_dom"/>
</dbReference>
<keyword evidence="8" id="KW-0800">Toxin</keyword>
<evidence type="ECO:0000259" key="9">
    <source>
        <dbReference type="Pfam" id="PF01850"/>
    </source>
</evidence>
<dbReference type="InterPro" id="IPR022907">
    <property type="entry name" value="VapC_family"/>
</dbReference>
<dbReference type="InterPro" id="IPR029060">
    <property type="entry name" value="PIN-like_dom_sf"/>
</dbReference>
<dbReference type="EMBL" id="BAAAKJ010000402">
    <property type="protein sequence ID" value="GAA1411050.1"/>
    <property type="molecule type" value="Genomic_DNA"/>
</dbReference>
<comment type="function">
    <text evidence="8">Toxic component of a toxin-antitoxin (TA) system. An RNase.</text>
</comment>
<evidence type="ECO:0000256" key="7">
    <source>
        <dbReference type="ARBA" id="ARBA00038093"/>
    </source>
</evidence>
<feature type="domain" description="PIN" evidence="9">
    <location>
        <begin position="8"/>
        <end position="124"/>
    </location>
</feature>
<dbReference type="PANTHER" id="PTHR33653:SF1">
    <property type="entry name" value="RIBONUCLEASE VAPC2"/>
    <property type="match status" value="1"/>
</dbReference>
<gene>
    <name evidence="8" type="primary">vapC</name>
    <name evidence="10" type="ORF">GCM10009639_62390</name>
</gene>
<sequence length="141" mass="15789">MSGAEQFLIDTSAHVRIVRPELDAIWGEVIDHGRIGLCEPTEAELLYSARSKGHYAELKDALAGMYVWRPVPDAAWRRLLALQRQLADAGQHRSASIPDLLVAVTALHHGLTVLHYDRDFETIAEHTELRTRWLAEAGSLD</sequence>
<dbReference type="Pfam" id="PF01850">
    <property type="entry name" value="PIN"/>
    <property type="match status" value="1"/>
</dbReference>
<comment type="similarity">
    <text evidence="7 8">Belongs to the PINc/VapC protein family.</text>
</comment>
<accession>A0ABN1YFY1</accession>
<keyword evidence="2 8" id="KW-1277">Toxin-antitoxin system</keyword>
<evidence type="ECO:0000256" key="4">
    <source>
        <dbReference type="ARBA" id="ARBA00022723"/>
    </source>
</evidence>
<keyword evidence="3 8" id="KW-0540">Nuclease</keyword>
<proteinExistence type="inferred from homology"/>
<evidence type="ECO:0000256" key="5">
    <source>
        <dbReference type="ARBA" id="ARBA00022801"/>
    </source>
</evidence>
<dbReference type="SUPFAM" id="SSF88723">
    <property type="entry name" value="PIN domain-like"/>
    <property type="match status" value="1"/>
</dbReference>
<dbReference type="CDD" id="cd18755">
    <property type="entry name" value="PIN_MtVapC3_VapC21-like"/>
    <property type="match status" value="1"/>
</dbReference>
<evidence type="ECO:0000256" key="2">
    <source>
        <dbReference type="ARBA" id="ARBA00022649"/>
    </source>
</evidence>
<reference evidence="10 11" key="1">
    <citation type="journal article" date="2019" name="Int. J. Syst. Evol. Microbiol.">
        <title>The Global Catalogue of Microorganisms (GCM) 10K type strain sequencing project: providing services to taxonomists for standard genome sequencing and annotation.</title>
        <authorList>
            <consortium name="The Broad Institute Genomics Platform"/>
            <consortium name="The Broad Institute Genome Sequencing Center for Infectious Disease"/>
            <person name="Wu L."/>
            <person name="Ma J."/>
        </authorList>
    </citation>
    <scope>NUCLEOTIDE SEQUENCE [LARGE SCALE GENOMIC DNA]</scope>
    <source>
        <strain evidence="10 11">JCM 12393</strain>
    </source>
</reference>
<evidence type="ECO:0000256" key="8">
    <source>
        <dbReference type="HAMAP-Rule" id="MF_00265"/>
    </source>
</evidence>
<dbReference type="InterPro" id="IPR050556">
    <property type="entry name" value="Type_II_TA_system_RNase"/>
</dbReference>
<keyword evidence="5 8" id="KW-0378">Hydrolase</keyword>
<name>A0ABN1YFY1_9ACTN</name>
<evidence type="ECO:0000256" key="6">
    <source>
        <dbReference type="ARBA" id="ARBA00022842"/>
    </source>
</evidence>
<dbReference type="RefSeq" id="WP_344343723.1">
    <property type="nucleotide sequence ID" value="NZ_BAAAKJ010000402.1"/>
</dbReference>
<protein>
    <recommendedName>
        <fullName evidence="8">Ribonuclease VapC</fullName>
        <shortName evidence="8">RNase VapC</shortName>
        <ecNumber evidence="8">3.1.-.-</ecNumber>
    </recommendedName>
    <alternativeName>
        <fullName evidence="8">Toxin VapC</fullName>
    </alternativeName>
</protein>
<dbReference type="HAMAP" id="MF_00265">
    <property type="entry name" value="VapC_Nob1"/>
    <property type="match status" value="1"/>
</dbReference>
<comment type="caution">
    <text evidence="10">The sequence shown here is derived from an EMBL/GenBank/DDBJ whole genome shotgun (WGS) entry which is preliminary data.</text>
</comment>
<dbReference type="EC" id="3.1.-.-" evidence="8"/>
<dbReference type="Proteomes" id="UP001499863">
    <property type="component" value="Unassembled WGS sequence"/>
</dbReference>
<dbReference type="Gene3D" id="3.40.50.1010">
    <property type="entry name" value="5'-nuclease"/>
    <property type="match status" value="1"/>
</dbReference>
<evidence type="ECO:0000313" key="10">
    <source>
        <dbReference type="EMBL" id="GAA1411050.1"/>
    </source>
</evidence>